<dbReference type="Proteomes" id="UP000685013">
    <property type="component" value="Chromosome 17"/>
</dbReference>
<accession>A0AAV6M4Z6</accession>
<reference evidence="1 2" key="1">
    <citation type="journal article" date="2021" name="Hortic Res">
        <title>The domestication of Cucurbita argyrosperma as revealed by the genome of its wild relative.</title>
        <authorList>
            <person name="Barrera-Redondo J."/>
            <person name="Sanchez-de la Vega G."/>
            <person name="Aguirre-Liguori J.A."/>
            <person name="Castellanos-Morales G."/>
            <person name="Gutierrez-Guerrero Y.T."/>
            <person name="Aguirre-Dugua X."/>
            <person name="Aguirre-Planter E."/>
            <person name="Tenaillon M.I."/>
            <person name="Lira-Saade R."/>
            <person name="Eguiarte L.E."/>
        </authorList>
    </citation>
    <scope>NUCLEOTIDE SEQUENCE [LARGE SCALE GENOMIC DNA]</scope>
    <source>
        <strain evidence="1">JBR-2021</strain>
    </source>
</reference>
<comment type="caution">
    <text evidence="1">The sequence shown here is derived from an EMBL/GenBank/DDBJ whole genome shotgun (WGS) entry which is preliminary data.</text>
</comment>
<sequence length="95" mass="11081">MPSDNHSLLKTIWCGGRLSYDVKFSHRALMNNGGLCRDEQWNSDFLLPMELMNMLIEIEKVGEQSCCWCCNIVSHIWWMFPGISSSRSQFFDNRS</sequence>
<organism evidence="1 2">
    <name type="scientific">Cucurbita argyrosperma subsp. sororia</name>
    <dbReference type="NCBI Taxonomy" id="37648"/>
    <lineage>
        <taxon>Eukaryota</taxon>
        <taxon>Viridiplantae</taxon>
        <taxon>Streptophyta</taxon>
        <taxon>Embryophyta</taxon>
        <taxon>Tracheophyta</taxon>
        <taxon>Spermatophyta</taxon>
        <taxon>Magnoliopsida</taxon>
        <taxon>eudicotyledons</taxon>
        <taxon>Gunneridae</taxon>
        <taxon>Pentapetalae</taxon>
        <taxon>rosids</taxon>
        <taxon>fabids</taxon>
        <taxon>Cucurbitales</taxon>
        <taxon>Cucurbitaceae</taxon>
        <taxon>Cucurbiteae</taxon>
        <taxon>Cucurbita</taxon>
    </lineage>
</organism>
<evidence type="ECO:0000313" key="1">
    <source>
        <dbReference type="EMBL" id="KAG6575077.1"/>
    </source>
</evidence>
<keyword evidence="2" id="KW-1185">Reference proteome</keyword>
<dbReference type="AlphaFoldDB" id="A0AAV6M4Z6"/>
<name>A0AAV6M4Z6_9ROSI</name>
<proteinExistence type="predicted"/>
<evidence type="ECO:0000313" key="2">
    <source>
        <dbReference type="Proteomes" id="UP000685013"/>
    </source>
</evidence>
<protein>
    <submittedName>
        <fullName evidence="1">Uncharacterized protein</fullName>
    </submittedName>
</protein>
<feature type="non-terminal residue" evidence="1">
    <location>
        <position position="1"/>
    </location>
</feature>
<gene>
    <name evidence="1" type="ORF">SDJN03_25716</name>
</gene>
<dbReference type="EMBL" id="JAGKQH010000017">
    <property type="protein sequence ID" value="KAG6575077.1"/>
    <property type="molecule type" value="Genomic_DNA"/>
</dbReference>